<dbReference type="SUPFAM" id="SSF48179">
    <property type="entry name" value="6-phosphogluconate dehydrogenase C-terminal domain-like"/>
    <property type="match status" value="1"/>
</dbReference>
<keyword evidence="9" id="KW-1185">Reference proteome</keyword>
<dbReference type="HAMAP" id="MF_01925">
    <property type="entry name" value="P5C_reductase"/>
    <property type="match status" value="1"/>
</dbReference>
<comment type="pathway">
    <text evidence="4">Amino-acid biosynthesis; L-proline biosynthesis; L-proline from L-glutamate 5-semialdehyde: step 1/1.</text>
</comment>
<evidence type="ECO:0000256" key="1">
    <source>
        <dbReference type="ARBA" id="ARBA00005525"/>
    </source>
</evidence>
<feature type="domain" description="Pyrroline-5-carboxylate reductase dimerisation" evidence="7">
    <location>
        <begin position="165"/>
        <end position="269"/>
    </location>
</feature>
<dbReference type="PANTHER" id="PTHR11645">
    <property type="entry name" value="PYRROLINE-5-CARBOXYLATE REDUCTASE"/>
    <property type="match status" value="1"/>
</dbReference>
<keyword evidence="2 4" id="KW-0521">NADP</keyword>
<dbReference type="InterPro" id="IPR008927">
    <property type="entry name" value="6-PGluconate_DH-like_C_sf"/>
</dbReference>
<dbReference type="Pfam" id="PF03807">
    <property type="entry name" value="F420_oxidored"/>
    <property type="match status" value="1"/>
</dbReference>
<dbReference type="PANTHER" id="PTHR11645:SF0">
    <property type="entry name" value="PYRROLINE-5-CARBOXYLATE REDUCTASE 3"/>
    <property type="match status" value="1"/>
</dbReference>
<keyword evidence="3 4" id="KW-0560">Oxidoreductase</keyword>
<dbReference type="PIRSF" id="PIRSF000193">
    <property type="entry name" value="Pyrrol-5-carb_rd"/>
    <property type="match status" value="1"/>
</dbReference>
<organism evidence="8 9">
    <name type="scientific">Pokkaliibacter plantistimulans</name>
    <dbReference type="NCBI Taxonomy" id="1635171"/>
    <lineage>
        <taxon>Bacteria</taxon>
        <taxon>Pseudomonadati</taxon>
        <taxon>Pseudomonadota</taxon>
        <taxon>Gammaproteobacteria</taxon>
        <taxon>Oceanospirillales</taxon>
        <taxon>Balneatrichaceae</taxon>
        <taxon>Pokkaliibacter</taxon>
    </lineage>
</organism>
<evidence type="ECO:0000256" key="5">
    <source>
        <dbReference type="NCBIfam" id="TIGR00112"/>
    </source>
</evidence>
<evidence type="ECO:0000256" key="2">
    <source>
        <dbReference type="ARBA" id="ARBA00022857"/>
    </source>
</evidence>
<dbReference type="Proteomes" id="UP000248090">
    <property type="component" value="Unassembled WGS sequence"/>
</dbReference>
<dbReference type="SUPFAM" id="SSF51735">
    <property type="entry name" value="NAD(P)-binding Rossmann-fold domains"/>
    <property type="match status" value="1"/>
</dbReference>
<dbReference type="EC" id="1.5.1.2" evidence="4 5"/>
<accession>A0ABX5LYB6</accession>
<dbReference type="Gene3D" id="1.10.3730.10">
    <property type="entry name" value="ProC C-terminal domain-like"/>
    <property type="match status" value="1"/>
</dbReference>
<evidence type="ECO:0000256" key="4">
    <source>
        <dbReference type="HAMAP-Rule" id="MF_01925"/>
    </source>
</evidence>
<dbReference type="NCBIfam" id="TIGR00112">
    <property type="entry name" value="proC"/>
    <property type="match status" value="1"/>
</dbReference>
<feature type="domain" description="Pyrroline-5-carboxylate reductase catalytic N-terminal" evidence="6">
    <location>
        <begin position="4"/>
        <end position="101"/>
    </location>
</feature>
<comment type="similarity">
    <text evidence="1 4">Belongs to the pyrroline-5-carboxylate reductase family.</text>
</comment>
<evidence type="ECO:0000259" key="7">
    <source>
        <dbReference type="Pfam" id="PF14748"/>
    </source>
</evidence>
<gene>
    <name evidence="4" type="primary">proC</name>
    <name evidence="8" type="ORF">WH50_15880</name>
</gene>
<protein>
    <recommendedName>
        <fullName evidence="4 5">Pyrroline-5-carboxylate reductase</fullName>
        <shortName evidence="4">P5C reductase</shortName>
        <shortName evidence="4">P5CR</shortName>
        <ecNumber evidence="4 5">1.5.1.2</ecNumber>
    </recommendedName>
    <alternativeName>
        <fullName evidence="4">PCA reductase</fullName>
    </alternativeName>
</protein>
<dbReference type="InterPro" id="IPR036291">
    <property type="entry name" value="NAD(P)-bd_dom_sf"/>
</dbReference>
<keyword evidence="4" id="KW-0028">Amino-acid biosynthesis</keyword>
<reference evidence="8 9" key="1">
    <citation type="submission" date="2015-03" db="EMBL/GenBank/DDBJ databases">
        <authorList>
            <person name="Krishnan R."/>
            <person name="Midha S."/>
            <person name="Patil P.B."/>
            <person name="Rameshkumar N."/>
        </authorList>
    </citation>
    <scope>NUCLEOTIDE SEQUENCE [LARGE SCALE GENOMIC DNA]</scope>
    <source>
        <strain evidence="8 9">L1E11</strain>
    </source>
</reference>
<dbReference type="RefSeq" id="WP_110188207.1">
    <property type="nucleotide sequence ID" value="NZ_CP177354.1"/>
</dbReference>
<name>A0ABX5LYB6_9GAMM</name>
<evidence type="ECO:0000313" key="9">
    <source>
        <dbReference type="Proteomes" id="UP000248090"/>
    </source>
</evidence>
<dbReference type="InterPro" id="IPR028939">
    <property type="entry name" value="P5C_Rdtase_cat_N"/>
</dbReference>
<dbReference type="Pfam" id="PF14748">
    <property type="entry name" value="P5CR_dimer"/>
    <property type="match status" value="1"/>
</dbReference>
<keyword evidence="4" id="KW-0963">Cytoplasm</keyword>
<comment type="subcellular location">
    <subcellularLocation>
        <location evidence="4">Cytoplasm</location>
    </subcellularLocation>
</comment>
<comment type="catalytic activity">
    <reaction evidence="4">
        <text>L-proline + NAD(+) = (S)-1-pyrroline-5-carboxylate + NADH + 2 H(+)</text>
        <dbReference type="Rhea" id="RHEA:14105"/>
        <dbReference type="ChEBI" id="CHEBI:15378"/>
        <dbReference type="ChEBI" id="CHEBI:17388"/>
        <dbReference type="ChEBI" id="CHEBI:57540"/>
        <dbReference type="ChEBI" id="CHEBI:57945"/>
        <dbReference type="ChEBI" id="CHEBI:60039"/>
        <dbReference type="EC" id="1.5.1.2"/>
    </reaction>
</comment>
<evidence type="ECO:0000256" key="3">
    <source>
        <dbReference type="ARBA" id="ARBA00023002"/>
    </source>
</evidence>
<dbReference type="InterPro" id="IPR000304">
    <property type="entry name" value="Pyrroline-COOH_reductase"/>
</dbReference>
<proteinExistence type="inferred from homology"/>
<evidence type="ECO:0000313" key="8">
    <source>
        <dbReference type="EMBL" id="PXF30291.1"/>
    </source>
</evidence>
<dbReference type="Gene3D" id="3.40.50.720">
    <property type="entry name" value="NAD(P)-binding Rossmann-like Domain"/>
    <property type="match status" value="1"/>
</dbReference>
<comment type="catalytic activity">
    <reaction evidence="4">
        <text>L-proline + NADP(+) = (S)-1-pyrroline-5-carboxylate + NADPH + 2 H(+)</text>
        <dbReference type="Rhea" id="RHEA:14109"/>
        <dbReference type="ChEBI" id="CHEBI:15378"/>
        <dbReference type="ChEBI" id="CHEBI:17388"/>
        <dbReference type="ChEBI" id="CHEBI:57783"/>
        <dbReference type="ChEBI" id="CHEBI:58349"/>
        <dbReference type="ChEBI" id="CHEBI:60039"/>
        <dbReference type="EC" id="1.5.1.2"/>
    </reaction>
</comment>
<dbReference type="EMBL" id="LAPT01000078">
    <property type="protein sequence ID" value="PXF30291.1"/>
    <property type="molecule type" value="Genomic_DNA"/>
</dbReference>
<sequence>MSNKITFIGAGNMASAIFGGLISSGYSPSLITATSPVQAELDSVRQRFGIHTSSDNLSAAADADIIVLAVKPQIMQQVCEPLAAVLQQRSERPLIISIAAGAQVATLDHWLGGRHAIVRTMPNTPALVGAGATGMFASAEVSPAQRAAAEQLLGAVGIVEWVSDETLINAVTAISGSGPAYFFLFLTAMTDAGVNLGLPRDTARRLALQTGLGAAQMALASEHSTEQLMRNVMSPKGTTERAIATFEDKQLRQIVQDAMDACAQRAEEMQSEFGC</sequence>
<dbReference type="InterPro" id="IPR029036">
    <property type="entry name" value="P5CR_dimer"/>
</dbReference>
<comment type="caution">
    <text evidence="8">The sequence shown here is derived from an EMBL/GenBank/DDBJ whole genome shotgun (WGS) entry which is preliminary data.</text>
</comment>
<keyword evidence="4" id="KW-0641">Proline biosynthesis</keyword>
<evidence type="ECO:0000259" key="6">
    <source>
        <dbReference type="Pfam" id="PF03807"/>
    </source>
</evidence>
<comment type="function">
    <text evidence="4">Catalyzes the reduction of 1-pyrroline-5-carboxylate (PCA) to L-proline.</text>
</comment>